<dbReference type="EMBL" id="OZ035833">
    <property type="protein sequence ID" value="CAL1572909.1"/>
    <property type="molecule type" value="Genomic_DNA"/>
</dbReference>
<protein>
    <submittedName>
        <fullName evidence="2">Uncharacterized protein</fullName>
    </submittedName>
</protein>
<dbReference type="AlphaFoldDB" id="A0AAV2J5R4"/>
<gene>
    <name evidence="2" type="ORF">KC01_LOCUS4903</name>
</gene>
<organism evidence="2 3">
    <name type="scientific">Knipowitschia caucasica</name>
    <name type="common">Caucasian dwarf goby</name>
    <name type="synonym">Pomatoschistus caucasicus</name>
    <dbReference type="NCBI Taxonomy" id="637954"/>
    <lineage>
        <taxon>Eukaryota</taxon>
        <taxon>Metazoa</taxon>
        <taxon>Chordata</taxon>
        <taxon>Craniata</taxon>
        <taxon>Vertebrata</taxon>
        <taxon>Euteleostomi</taxon>
        <taxon>Actinopterygii</taxon>
        <taxon>Neopterygii</taxon>
        <taxon>Teleostei</taxon>
        <taxon>Neoteleostei</taxon>
        <taxon>Acanthomorphata</taxon>
        <taxon>Gobiaria</taxon>
        <taxon>Gobiiformes</taxon>
        <taxon>Gobioidei</taxon>
        <taxon>Gobiidae</taxon>
        <taxon>Gobiinae</taxon>
        <taxon>Knipowitschia</taxon>
    </lineage>
</organism>
<keyword evidence="3" id="KW-1185">Reference proteome</keyword>
<feature type="region of interest" description="Disordered" evidence="1">
    <location>
        <begin position="100"/>
        <end position="143"/>
    </location>
</feature>
<sequence>MDSAVGGTASNSSPLSLLIDTSYSSEEQRSLVDTSTLPSPEVFREERYADLCPFSLDDDLVLPIKNSTLMETSRSEAIHLYHHPELSSITDSPTVLEEKPLNLCTNQRPPSDDRSPLFSERREEAEPRGAKEEEQQGDQQGGVFFDFPSDHDLQTNQKIALAGVSGQIGNRAVTNVSYDSGSPWGQIHGIVSSRVRCEAVWPKLDLSPGFISPHYAAHVIPQTF</sequence>
<name>A0AAV2J5R4_KNICA</name>
<evidence type="ECO:0000313" key="3">
    <source>
        <dbReference type="Proteomes" id="UP001497482"/>
    </source>
</evidence>
<feature type="compositionally biased region" description="Basic and acidic residues" evidence="1">
    <location>
        <begin position="110"/>
        <end position="134"/>
    </location>
</feature>
<reference evidence="2 3" key="1">
    <citation type="submission" date="2024-04" db="EMBL/GenBank/DDBJ databases">
        <authorList>
            <person name="Waldvogel A.-M."/>
            <person name="Schoenle A."/>
        </authorList>
    </citation>
    <scope>NUCLEOTIDE SEQUENCE [LARGE SCALE GENOMIC DNA]</scope>
</reference>
<accession>A0AAV2J5R4</accession>
<dbReference type="Proteomes" id="UP001497482">
    <property type="component" value="Chromosome 11"/>
</dbReference>
<evidence type="ECO:0000313" key="2">
    <source>
        <dbReference type="EMBL" id="CAL1572909.1"/>
    </source>
</evidence>
<evidence type="ECO:0000256" key="1">
    <source>
        <dbReference type="SAM" id="MobiDB-lite"/>
    </source>
</evidence>
<proteinExistence type="predicted"/>